<dbReference type="AlphaFoldDB" id="A0A6A5Y3A5"/>
<organism evidence="5 6">
    <name type="scientific">Aaosphaeria arxii CBS 175.79</name>
    <dbReference type="NCBI Taxonomy" id="1450172"/>
    <lineage>
        <taxon>Eukaryota</taxon>
        <taxon>Fungi</taxon>
        <taxon>Dikarya</taxon>
        <taxon>Ascomycota</taxon>
        <taxon>Pezizomycotina</taxon>
        <taxon>Dothideomycetes</taxon>
        <taxon>Pleosporomycetidae</taxon>
        <taxon>Pleosporales</taxon>
        <taxon>Pleosporales incertae sedis</taxon>
        <taxon>Aaosphaeria</taxon>
    </lineage>
</organism>
<accession>A0A6A5Y3A5</accession>
<reference evidence="5" key="1">
    <citation type="journal article" date="2020" name="Stud. Mycol.">
        <title>101 Dothideomycetes genomes: a test case for predicting lifestyles and emergence of pathogens.</title>
        <authorList>
            <person name="Haridas S."/>
            <person name="Albert R."/>
            <person name="Binder M."/>
            <person name="Bloem J."/>
            <person name="Labutti K."/>
            <person name="Salamov A."/>
            <person name="Andreopoulos B."/>
            <person name="Baker S."/>
            <person name="Barry K."/>
            <person name="Bills G."/>
            <person name="Bluhm B."/>
            <person name="Cannon C."/>
            <person name="Castanera R."/>
            <person name="Culley D."/>
            <person name="Daum C."/>
            <person name="Ezra D."/>
            <person name="Gonzalez J."/>
            <person name="Henrissat B."/>
            <person name="Kuo A."/>
            <person name="Liang C."/>
            <person name="Lipzen A."/>
            <person name="Lutzoni F."/>
            <person name="Magnuson J."/>
            <person name="Mondo S."/>
            <person name="Nolan M."/>
            <person name="Ohm R."/>
            <person name="Pangilinan J."/>
            <person name="Park H.-J."/>
            <person name="Ramirez L."/>
            <person name="Alfaro M."/>
            <person name="Sun H."/>
            <person name="Tritt A."/>
            <person name="Yoshinaga Y."/>
            <person name="Zwiers L.-H."/>
            <person name="Turgeon B."/>
            <person name="Goodwin S."/>
            <person name="Spatafora J."/>
            <person name="Crous P."/>
            <person name="Grigoriev I."/>
        </authorList>
    </citation>
    <scope>NUCLEOTIDE SEQUENCE</scope>
    <source>
        <strain evidence="5">CBS 175.79</strain>
    </source>
</reference>
<dbReference type="GO" id="GO:0000976">
    <property type="term" value="F:transcription cis-regulatory region binding"/>
    <property type="evidence" value="ECO:0007669"/>
    <property type="project" value="TreeGrafter"/>
</dbReference>
<sequence>MEDTLPPPEQQQPAPKRTRRKNAKSRQGCARCKTKRIKCDEKRPGCGNCGKSGNVCPGYEQRLKWSRKYEKLSTTADGNGTLLQWNSGRDGERDRNAEGSSRPREDLTVDGDPVWPVVSSSAWQDVQLNLDSGLVEGDYDSIVALENFDMSNTQHDHFSIPDLGIPQTPNHLPTTLIEYWFRFICPMRSTFDSDINYNRTMAWTSWNASGAVFYTMQTMSAACLLKTMPQLSETLPLLRTQALAAINQGMSQVRSSPIPNITADLLFAIFSLGTSQHWITPGMSETPFLESARELLSTWKATPSVAGGLVYNYFSRALTYWEMLLTMTGRGSIPAKIKKKQQRNRSKLLRALNLPGRSDDNIPTEPQPQKSDPEVFGTRPNSWCGLSSEVIEVFSQVMALCRSTCLHRQKDRNSRRIDTVSDTLCDISLGHELQRELLAMDFGTLVLVEEIQGHPVITQDDKTPVAHLLHTAEAYRQAALLQLHLTFHDLPKTVATYAPADDHNGDEKAHAEFVLALTLRLVMMLQQIPPESGSRSIHPMLYLSAAAGLRYSAVSEVDDINVPDIFDPDVTLSNDLSLHDPILQMGDFLQEPNLDFDITELSSVNNPVTPNLRSTMGVLEARNFVWTRLNDIQQTLPHKSSGNILQLVNAIWRKYDDQTTGPGGTHWFECFAELGLEVMPW</sequence>
<keyword evidence="2" id="KW-0539">Nucleus</keyword>
<dbReference type="GO" id="GO:0045944">
    <property type="term" value="P:positive regulation of transcription by RNA polymerase II"/>
    <property type="evidence" value="ECO:0007669"/>
    <property type="project" value="TreeGrafter"/>
</dbReference>
<dbReference type="InterPro" id="IPR036864">
    <property type="entry name" value="Zn2-C6_fun-type_DNA-bd_sf"/>
</dbReference>
<dbReference type="SUPFAM" id="SSF57701">
    <property type="entry name" value="Zn2/Cys6 DNA-binding domain"/>
    <property type="match status" value="1"/>
</dbReference>
<dbReference type="PROSITE" id="PS50048">
    <property type="entry name" value="ZN2_CY6_FUNGAL_2"/>
    <property type="match status" value="1"/>
</dbReference>
<protein>
    <recommendedName>
        <fullName evidence="4">Zn(2)-C6 fungal-type domain-containing protein</fullName>
    </recommendedName>
</protein>
<feature type="domain" description="Zn(2)-C6 fungal-type" evidence="4">
    <location>
        <begin position="28"/>
        <end position="56"/>
    </location>
</feature>
<dbReference type="RefSeq" id="XP_033388098.1">
    <property type="nucleotide sequence ID" value="XM_033525761.1"/>
</dbReference>
<keyword evidence="6" id="KW-1185">Reference proteome</keyword>
<dbReference type="Gene3D" id="4.10.240.10">
    <property type="entry name" value="Zn(2)-C6 fungal-type DNA-binding domain"/>
    <property type="match status" value="1"/>
</dbReference>
<feature type="compositionally biased region" description="Polar residues" evidence="3">
    <location>
        <begin position="77"/>
        <end position="87"/>
    </location>
</feature>
<feature type="region of interest" description="Disordered" evidence="3">
    <location>
        <begin position="77"/>
        <end position="111"/>
    </location>
</feature>
<dbReference type="SMART" id="SM00066">
    <property type="entry name" value="GAL4"/>
    <property type="match status" value="1"/>
</dbReference>
<dbReference type="InterPro" id="IPR021858">
    <property type="entry name" value="Fun_TF"/>
</dbReference>
<dbReference type="GO" id="GO:0008270">
    <property type="term" value="F:zinc ion binding"/>
    <property type="evidence" value="ECO:0007669"/>
    <property type="project" value="InterPro"/>
</dbReference>
<dbReference type="PANTHER" id="PTHR37534">
    <property type="entry name" value="TRANSCRIPTIONAL ACTIVATOR PROTEIN UGA3"/>
    <property type="match status" value="1"/>
</dbReference>
<dbReference type="GO" id="GO:0005634">
    <property type="term" value="C:nucleus"/>
    <property type="evidence" value="ECO:0007669"/>
    <property type="project" value="UniProtKB-SubCell"/>
</dbReference>
<dbReference type="GO" id="GO:0000981">
    <property type="term" value="F:DNA-binding transcription factor activity, RNA polymerase II-specific"/>
    <property type="evidence" value="ECO:0007669"/>
    <property type="project" value="InterPro"/>
</dbReference>
<evidence type="ECO:0000256" key="2">
    <source>
        <dbReference type="ARBA" id="ARBA00023242"/>
    </source>
</evidence>
<dbReference type="InterPro" id="IPR001138">
    <property type="entry name" value="Zn2Cys6_DnaBD"/>
</dbReference>
<name>A0A6A5Y3A5_9PLEO</name>
<evidence type="ECO:0000313" key="6">
    <source>
        <dbReference type="Proteomes" id="UP000799778"/>
    </source>
</evidence>
<feature type="region of interest" description="Disordered" evidence="3">
    <location>
        <begin position="1"/>
        <end position="28"/>
    </location>
</feature>
<evidence type="ECO:0000256" key="1">
    <source>
        <dbReference type="ARBA" id="ARBA00004123"/>
    </source>
</evidence>
<feature type="compositionally biased region" description="Pro residues" evidence="3">
    <location>
        <begin position="1"/>
        <end position="10"/>
    </location>
</feature>
<dbReference type="Pfam" id="PF11951">
    <property type="entry name" value="Fungal_trans_2"/>
    <property type="match status" value="1"/>
</dbReference>
<evidence type="ECO:0000259" key="4">
    <source>
        <dbReference type="PROSITE" id="PS50048"/>
    </source>
</evidence>
<comment type="subcellular location">
    <subcellularLocation>
        <location evidence="1">Nucleus</location>
    </subcellularLocation>
</comment>
<gene>
    <name evidence="5" type="ORF">BU24DRAFT_406386</name>
</gene>
<dbReference type="EMBL" id="ML978067">
    <property type="protein sequence ID" value="KAF2019759.1"/>
    <property type="molecule type" value="Genomic_DNA"/>
</dbReference>
<dbReference type="PANTHER" id="PTHR37534:SF11">
    <property type="entry name" value="ZN(II)2CYS6 TRANSCRIPTION FACTOR (EUROFUNG)"/>
    <property type="match status" value="1"/>
</dbReference>
<evidence type="ECO:0000313" key="5">
    <source>
        <dbReference type="EMBL" id="KAF2019759.1"/>
    </source>
</evidence>
<dbReference type="Proteomes" id="UP000799778">
    <property type="component" value="Unassembled WGS sequence"/>
</dbReference>
<dbReference type="Pfam" id="PF00172">
    <property type="entry name" value="Zn_clus"/>
    <property type="match status" value="1"/>
</dbReference>
<dbReference type="PROSITE" id="PS00463">
    <property type="entry name" value="ZN2_CY6_FUNGAL_1"/>
    <property type="match status" value="1"/>
</dbReference>
<dbReference type="GeneID" id="54283158"/>
<evidence type="ECO:0000256" key="3">
    <source>
        <dbReference type="SAM" id="MobiDB-lite"/>
    </source>
</evidence>
<feature type="region of interest" description="Disordered" evidence="3">
    <location>
        <begin position="354"/>
        <end position="376"/>
    </location>
</feature>
<dbReference type="OrthoDB" id="3796395at2759"/>
<proteinExistence type="predicted"/>
<dbReference type="CDD" id="cd00067">
    <property type="entry name" value="GAL4"/>
    <property type="match status" value="1"/>
</dbReference>
<feature type="compositionally biased region" description="Basic and acidic residues" evidence="3">
    <location>
        <begin position="89"/>
        <end position="107"/>
    </location>
</feature>